<dbReference type="AlphaFoldDB" id="A0A8B3CLY5"/>
<organism evidence="1 2">
    <name type="scientific">Leptospira stimsonii</name>
    <dbReference type="NCBI Taxonomy" id="2202203"/>
    <lineage>
        <taxon>Bacteria</taxon>
        <taxon>Pseudomonadati</taxon>
        <taxon>Spirochaetota</taxon>
        <taxon>Spirochaetia</taxon>
        <taxon>Leptospirales</taxon>
        <taxon>Leptospiraceae</taxon>
        <taxon>Leptospira</taxon>
    </lineage>
</organism>
<dbReference type="Proteomes" id="UP000266669">
    <property type="component" value="Unassembled WGS sequence"/>
</dbReference>
<evidence type="ECO:0000313" key="2">
    <source>
        <dbReference type="Proteomes" id="UP000266669"/>
    </source>
</evidence>
<gene>
    <name evidence="1" type="ORF">DLM78_18820</name>
</gene>
<proteinExistence type="predicted"/>
<name>A0A8B3CLY5_9LEPT</name>
<sequence length="172" mass="20595">MDPGLLRNLYASLLKNRFERIETRTEKISDRGGERVQVGMDRKTYNKSDSGMTLIQPLWKSNWKNILEDIQKTKLLSTKDSPKIRFSLRWKNFQEPLSFNMSAENRTLFYQYQIQQSRFDEVAFYFLPGTYKLQFEFLEDKAKFYNHEVEFTVDRDSKEVSFFCNPEGCVRH</sequence>
<evidence type="ECO:0000313" key="1">
    <source>
        <dbReference type="EMBL" id="RHX84244.1"/>
    </source>
</evidence>
<reference evidence="2" key="1">
    <citation type="submission" date="2018-05" db="EMBL/GenBank/DDBJ databases">
        <title>Leptospira yasudae sp. nov. and Leptospira stimsonii sp. nov., two pathogenic species of the genus Leptospira isolated from environmental sources.</title>
        <authorList>
            <person name="Casanovas-Massana A."/>
            <person name="Hamond C."/>
            <person name="Santos L.A."/>
            <person name="Hacker K.P."/>
            <person name="Balassiano I."/>
            <person name="Medeiros M.A."/>
            <person name="Reis M.G."/>
            <person name="Ko A.I."/>
            <person name="Wunder E.A."/>
        </authorList>
    </citation>
    <scope>NUCLEOTIDE SEQUENCE [LARGE SCALE GENOMIC DNA]</scope>
    <source>
        <strain evidence="2">AMB6-RJ</strain>
    </source>
</reference>
<dbReference type="EMBL" id="QHCS01000006">
    <property type="protein sequence ID" value="RHX84244.1"/>
    <property type="molecule type" value="Genomic_DNA"/>
</dbReference>
<accession>A0A8B3CLY5</accession>
<comment type="caution">
    <text evidence="1">The sequence shown here is derived from an EMBL/GenBank/DDBJ whole genome shotgun (WGS) entry which is preliminary data.</text>
</comment>
<protein>
    <submittedName>
        <fullName evidence="1">Uncharacterized protein</fullName>
    </submittedName>
</protein>